<accession>A0A7R7DST7</accession>
<sequence length="45" mass="4643">MTDPVGESGASPAEAETLALVAEMEALTAQIEKEQESIPDEGPAE</sequence>
<gene>
    <name evidence="1" type="ORF">Athai_47170</name>
</gene>
<name>A0A7R7DST7_9ACTN</name>
<evidence type="ECO:0000313" key="1">
    <source>
        <dbReference type="EMBL" id="BCJ37214.1"/>
    </source>
</evidence>
<dbReference type="RefSeq" id="WP_203963460.1">
    <property type="nucleotide sequence ID" value="NZ_AP023355.1"/>
</dbReference>
<dbReference type="Proteomes" id="UP000611640">
    <property type="component" value="Chromosome"/>
</dbReference>
<dbReference type="EMBL" id="AP023355">
    <property type="protein sequence ID" value="BCJ37214.1"/>
    <property type="molecule type" value="Genomic_DNA"/>
</dbReference>
<dbReference type="KEGG" id="atl:Athai_47170"/>
<organism evidence="1 2">
    <name type="scientific">Actinocatenispora thailandica</name>
    <dbReference type="NCBI Taxonomy" id="227318"/>
    <lineage>
        <taxon>Bacteria</taxon>
        <taxon>Bacillati</taxon>
        <taxon>Actinomycetota</taxon>
        <taxon>Actinomycetes</taxon>
        <taxon>Micromonosporales</taxon>
        <taxon>Micromonosporaceae</taxon>
        <taxon>Actinocatenispora</taxon>
    </lineage>
</organism>
<evidence type="ECO:0000313" key="2">
    <source>
        <dbReference type="Proteomes" id="UP000611640"/>
    </source>
</evidence>
<reference evidence="1 2" key="1">
    <citation type="submission" date="2020-08" db="EMBL/GenBank/DDBJ databases">
        <title>Whole genome shotgun sequence of Actinocatenispora thailandica NBRC 105041.</title>
        <authorList>
            <person name="Komaki H."/>
            <person name="Tamura T."/>
        </authorList>
    </citation>
    <scope>NUCLEOTIDE SEQUENCE [LARGE SCALE GENOMIC DNA]</scope>
    <source>
        <strain evidence="1 2">NBRC 105041</strain>
    </source>
</reference>
<keyword evidence="2" id="KW-1185">Reference proteome</keyword>
<dbReference type="AlphaFoldDB" id="A0A7R7DST7"/>
<protein>
    <submittedName>
        <fullName evidence="1">Uncharacterized protein</fullName>
    </submittedName>
</protein>
<proteinExistence type="predicted"/>